<proteinExistence type="predicted"/>
<keyword evidence="1" id="KW-0131">Cell cycle</keyword>
<dbReference type="GO" id="GO:0051301">
    <property type="term" value="P:cell division"/>
    <property type="evidence" value="ECO:0007669"/>
    <property type="project" value="UniProtKB-KW"/>
</dbReference>
<organism evidence="1 2">
    <name type="scientific">Spirochaeta isovalerica</name>
    <dbReference type="NCBI Taxonomy" id="150"/>
    <lineage>
        <taxon>Bacteria</taxon>
        <taxon>Pseudomonadati</taxon>
        <taxon>Spirochaetota</taxon>
        <taxon>Spirochaetia</taxon>
        <taxon>Spirochaetales</taxon>
        <taxon>Spirochaetaceae</taxon>
        <taxon>Spirochaeta</taxon>
    </lineage>
</organism>
<dbReference type="InterPro" id="IPR036192">
    <property type="entry name" value="Cell_div_ZapA-like_sf"/>
</dbReference>
<dbReference type="InterPro" id="IPR053712">
    <property type="entry name" value="Bac_CellDiv_Activator"/>
</dbReference>
<sequence>MKNNLLNIDILGSSFTIRSSEDPEYLEQVVWFLENKIRETQDKVPVTDPLKIAILSGFFLVDELMKEKMKKGLPYSITAKDADEIGKITSNLIELIDRNI</sequence>
<dbReference type="Proteomes" id="UP000587760">
    <property type="component" value="Unassembled WGS sequence"/>
</dbReference>
<dbReference type="EMBL" id="JACHGJ010000001">
    <property type="protein sequence ID" value="MBB6478703.1"/>
    <property type="molecule type" value="Genomic_DNA"/>
</dbReference>
<dbReference type="RefSeq" id="WP_184742786.1">
    <property type="nucleotide sequence ID" value="NZ_JACHGJ010000001.1"/>
</dbReference>
<protein>
    <submittedName>
        <fullName evidence="1">Cell division protein ZapA</fullName>
    </submittedName>
</protein>
<dbReference type="InterPro" id="IPR007838">
    <property type="entry name" value="Cell_div_ZapA-like"/>
</dbReference>
<keyword evidence="1" id="KW-0132">Cell division</keyword>
<dbReference type="SUPFAM" id="SSF102829">
    <property type="entry name" value="Cell division protein ZapA-like"/>
    <property type="match status" value="1"/>
</dbReference>
<accession>A0A841R4I4</accession>
<evidence type="ECO:0000313" key="2">
    <source>
        <dbReference type="Proteomes" id="UP000587760"/>
    </source>
</evidence>
<name>A0A841R4I4_9SPIO</name>
<dbReference type="Gene3D" id="6.10.250.790">
    <property type="match status" value="1"/>
</dbReference>
<dbReference type="Pfam" id="PF05164">
    <property type="entry name" value="ZapA"/>
    <property type="match status" value="1"/>
</dbReference>
<comment type="caution">
    <text evidence="1">The sequence shown here is derived from an EMBL/GenBank/DDBJ whole genome shotgun (WGS) entry which is preliminary data.</text>
</comment>
<keyword evidence="2" id="KW-1185">Reference proteome</keyword>
<dbReference type="AlphaFoldDB" id="A0A841R4I4"/>
<evidence type="ECO:0000313" key="1">
    <source>
        <dbReference type="EMBL" id="MBB6478703.1"/>
    </source>
</evidence>
<reference evidence="1 2" key="1">
    <citation type="submission" date="2020-08" db="EMBL/GenBank/DDBJ databases">
        <title>Genomic Encyclopedia of Type Strains, Phase IV (KMG-IV): sequencing the most valuable type-strain genomes for metagenomic binning, comparative biology and taxonomic classification.</title>
        <authorList>
            <person name="Goeker M."/>
        </authorList>
    </citation>
    <scope>NUCLEOTIDE SEQUENCE [LARGE SCALE GENOMIC DNA]</scope>
    <source>
        <strain evidence="1 2">DSM 2461</strain>
    </source>
</reference>
<gene>
    <name evidence="1" type="ORF">HNR50_000336</name>
</gene>